<dbReference type="RefSeq" id="WP_170163838.1">
    <property type="nucleotide sequence ID" value="NZ_REFR01000013.1"/>
</dbReference>
<evidence type="ECO:0000259" key="2">
    <source>
        <dbReference type="PROSITE" id="PS50006"/>
    </source>
</evidence>
<comment type="caution">
    <text evidence="4">The sequence shown here is derived from an EMBL/GenBank/DDBJ whole genome shotgun (WGS) entry which is preliminary data.</text>
</comment>
<keyword evidence="5" id="KW-1185">Reference proteome</keyword>
<dbReference type="Proteomes" id="UP000271227">
    <property type="component" value="Unassembled WGS sequence"/>
</dbReference>
<dbReference type="AlphaFoldDB" id="A0A3M0CBP3"/>
<dbReference type="InterPro" id="IPR018490">
    <property type="entry name" value="cNMP-bd_dom_sf"/>
</dbReference>
<dbReference type="InterPro" id="IPR000595">
    <property type="entry name" value="cNMP-bd_dom"/>
</dbReference>
<dbReference type="Gene3D" id="2.60.120.10">
    <property type="entry name" value="Jelly Rolls"/>
    <property type="match status" value="1"/>
</dbReference>
<dbReference type="InterPro" id="IPR000253">
    <property type="entry name" value="FHA_dom"/>
</dbReference>
<feature type="domain" description="FHA" evidence="2">
    <location>
        <begin position="211"/>
        <end position="243"/>
    </location>
</feature>
<dbReference type="InParanoid" id="A0A3M0CBP3"/>
<dbReference type="SUPFAM" id="SSF49879">
    <property type="entry name" value="SMAD/FHA domain"/>
    <property type="match status" value="1"/>
</dbReference>
<dbReference type="Gene3D" id="2.60.200.20">
    <property type="match status" value="1"/>
</dbReference>
<protein>
    <submittedName>
        <fullName evidence="4">FHA domain-containing protein</fullName>
    </submittedName>
</protein>
<dbReference type="CDD" id="cd00060">
    <property type="entry name" value="FHA"/>
    <property type="match status" value="1"/>
</dbReference>
<dbReference type="PROSITE" id="PS50042">
    <property type="entry name" value="CNMP_BINDING_3"/>
    <property type="match status" value="1"/>
</dbReference>
<dbReference type="SUPFAM" id="SSF51206">
    <property type="entry name" value="cAMP-binding domain-like"/>
    <property type="match status" value="1"/>
</dbReference>
<name>A0A3M0CBP3_9PROT</name>
<dbReference type="InterPro" id="IPR014710">
    <property type="entry name" value="RmlC-like_jellyroll"/>
</dbReference>
<dbReference type="CDD" id="cd00038">
    <property type="entry name" value="CAP_ED"/>
    <property type="match status" value="1"/>
</dbReference>
<dbReference type="PANTHER" id="PTHR47823:SF9">
    <property type="entry name" value="CHROMOSOME UNDETERMINED SCAFFOLD_10, WHOLE GENOME SHOTGUN SEQUENCE"/>
    <property type="match status" value="1"/>
</dbReference>
<dbReference type="InterPro" id="IPR008984">
    <property type="entry name" value="SMAD_FHA_dom_sf"/>
</dbReference>
<dbReference type="PROSITE" id="PS50006">
    <property type="entry name" value="FHA_DOMAIN"/>
    <property type="match status" value="1"/>
</dbReference>
<evidence type="ECO:0000259" key="3">
    <source>
        <dbReference type="PROSITE" id="PS50042"/>
    </source>
</evidence>
<dbReference type="Pfam" id="PF00498">
    <property type="entry name" value="FHA"/>
    <property type="match status" value="1"/>
</dbReference>
<feature type="domain" description="Cyclic nucleotide-binding" evidence="3">
    <location>
        <begin position="26"/>
        <end position="105"/>
    </location>
</feature>
<dbReference type="SMART" id="SM00100">
    <property type="entry name" value="cNMP"/>
    <property type="match status" value="1"/>
</dbReference>
<dbReference type="Pfam" id="PF00027">
    <property type="entry name" value="cNMP_binding"/>
    <property type="match status" value="1"/>
</dbReference>
<evidence type="ECO:0000256" key="1">
    <source>
        <dbReference type="SAM" id="MobiDB-lite"/>
    </source>
</evidence>
<evidence type="ECO:0000313" key="5">
    <source>
        <dbReference type="Proteomes" id="UP000271227"/>
    </source>
</evidence>
<evidence type="ECO:0000313" key="4">
    <source>
        <dbReference type="EMBL" id="RMB04439.1"/>
    </source>
</evidence>
<dbReference type="EMBL" id="REFR01000013">
    <property type="protein sequence ID" value="RMB04439.1"/>
    <property type="molecule type" value="Genomic_DNA"/>
</dbReference>
<feature type="region of interest" description="Disordered" evidence="1">
    <location>
        <begin position="1"/>
        <end position="21"/>
    </location>
</feature>
<dbReference type="PANTHER" id="PTHR47823">
    <property type="entry name" value="ION_TRANS DOMAIN-CONTAINING PROTEIN"/>
    <property type="match status" value="1"/>
</dbReference>
<proteinExistence type="predicted"/>
<gene>
    <name evidence="4" type="ORF">BXY39_2701</name>
</gene>
<accession>A0A3M0CBP3</accession>
<sequence>MAKPVDMAEKPNSGEARETLRSETAFEKGEVIYLQGSDPDGVYLILEGEIDISLGEKDGNVKIARLVTGDLLGEISAIENKPHSVTAQAASVCRTLFIPRDAFMRSFSDPLVRKVVHTLAARLRISVASGAARPEEDRADIPLPKTVYMPKLDPKNPLQLVPASPPMQDLLEAPVRIDSLPFRVCRQTGKAKAAKAMGDRLLLPAKGTVELANEHFEILVRDERLSVRDLGSAHGTIVNGEKLSRFSSSSIARLRPGRNELVAGGPDSPIRFTLIVQGL</sequence>
<reference evidence="4 5" key="1">
    <citation type="submission" date="2018-10" db="EMBL/GenBank/DDBJ databases">
        <title>Genomic Encyclopedia of Archaeal and Bacterial Type Strains, Phase II (KMG-II): from individual species to whole genera.</title>
        <authorList>
            <person name="Goeker M."/>
        </authorList>
    </citation>
    <scope>NUCLEOTIDE SEQUENCE [LARGE SCALE GENOMIC DNA]</scope>
    <source>
        <strain evidence="4 5">DSM 25217</strain>
    </source>
</reference>
<organism evidence="4 5">
    <name type="scientific">Eilatimonas milleporae</name>
    <dbReference type="NCBI Taxonomy" id="911205"/>
    <lineage>
        <taxon>Bacteria</taxon>
        <taxon>Pseudomonadati</taxon>
        <taxon>Pseudomonadota</taxon>
        <taxon>Alphaproteobacteria</taxon>
        <taxon>Kordiimonadales</taxon>
        <taxon>Kordiimonadaceae</taxon>
        <taxon>Eilatimonas</taxon>
    </lineage>
</organism>